<organism evidence="2 3">
    <name type="scientific">Lasiosphaeria hispida</name>
    <dbReference type="NCBI Taxonomy" id="260671"/>
    <lineage>
        <taxon>Eukaryota</taxon>
        <taxon>Fungi</taxon>
        <taxon>Dikarya</taxon>
        <taxon>Ascomycota</taxon>
        <taxon>Pezizomycotina</taxon>
        <taxon>Sordariomycetes</taxon>
        <taxon>Sordariomycetidae</taxon>
        <taxon>Sordariales</taxon>
        <taxon>Lasiosphaeriaceae</taxon>
        <taxon>Lasiosphaeria</taxon>
    </lineage>
</organism>
<gene>
    <name evidence="2" type="ORF">B0T25DRAFT_130022</name>
</gene>
<keyword evidence="1" id="KW-0472">Membrane</keyword>
<name>A0AAJ0HS30_9PEZI</name>
<reference evidence="2" key="1">
    <citation type="journal article" date="2023" name="Mol. Phylogenet. Evol.">
        <title>Genome-scale phylogeny and comparative genomics of the fungal order Sordariales.</title>
        <authorList>
            <person name="Hensen N."/>
            <person name="Bonometti L."/>
            <person name="Westerberg I."/>
            <person name="Brannstrom I.O."/>
            <person name="Guillou S."/>
            <person name="Cros-Aarteil S."/>
            <person name="Calhoun S."/>
            <person name="Haridas S."/>
            <person name="Kuo A."/>
            <person name="Mondo S."/>
            <person name="Pangilinan J."/>
            <person name="Riley R."/>
            <person name="LaButti K."/>
            <person name="Andreopoulos B."/>
            <person name="Lipzen A."/>
            <person name="Chen C."/>
            <person name="Yan M."/>
            <person name="Daum C."/>
            <person name="Ng V."/>
            <person name="Clum A."/>
            <person name="Steindorff A."/>
            <person name="Ohm R.A."/>
            <person name="Martin F."/>
            <person name="Silar P."/>
            <person name="Natvig D.O."/>
            <person name="Lalanne C."/>
            <person name="Gautier V."/>
            <person name="Ament-Velasquez S.L."/>
            <person name="Kruys A."/>
            <person name="Hutchinson M.I."/>
            <person name="Powell A.J."/>
            <person name="Barry K."/>
            <person name="Miller A.N."/>
            <person name="Grigoriev I.V."/>
            <person name="Debuchy R."/>
            <person name="Gladieux P."/>
            <person name="Hiltunen Thoren M."/>
            <person name="Johannesson H."/>
        </authorList>
    </citation>
    <scope>NUCLEOTIDE SEQUENCE</scope>
    <source>
        <strain evidence="2">CBS 955.72</strain>
    </source>
</reference>
<keyword evidence="3" id="KW-1185">Reference proteome</keyword>
<evidence type="ECO:0000313" key="2">
    <source>
        <dbReference type="EMBL" id="KAK3360431.1"/>
    </source>
</evidence>
<accession>A0AAJ0HS30</accession>
<keyword evidence="1" id="KW-0812">Transmembrane</keyword>
<evidence type="ECO:0000256" key="1">
    <source>
        <dbReference type="SAM" id="Phobius"/>
    </source>
</evidence>
<dbReference type="Proteomes" id="UP001275084">
    <property type="component" value="Unassembled WGS sequence"/>
</dbReference>
<evidence type="ECO:0000313" key="3">
    <source>
        <dbReference type="Proteomes" id="UP001275084"/>
    </source>
</evidence>
<reference evidence="2" key="2">
    <citation type="submission" date="2023-06" db="EMBL/GenBank/DDBJ databases">
        <authorList>
            <consortium name="Lawrence Berkeley National Laboratory"/>
            <person name="Haridas S."/>
            <person name="Hensen N."/>
            <person name="Bonometti L."/>
            <person name="Westerberg I."/>
            <person name="Brannstrom I.O."/>
            <person name="Guillou S."/>
            <person name="Cros-Aarteil S."/>
            <person name="Calhoun S."/>
            <person name="Kuo A."/>
            <person name="Mondo S."/>
            <person name="Pangilinan J."/>
            <person name="Riley R."/>
            <person name="Labutti K."/>
            <person name="Andreopoulos B."/>
            <person name="Lipzen A."/>
            <person name="Chen C."/>
            <person name="Yanf M."/>
            <person name="Daum C."/>
            <person name="Ng V."/>
            <person name="Clum A."/>
            <person name="Steindorff A."/>
            <person name="Ohm R."/>
            <person name="Martin F."/>
            <person name="Silar P."/>
            <person name="Natvig D."/>
            <person name="Lalanne C."/>
            <person name="Gautier V."/>
            <person name="Ament-Velasquez S.L."/>
            <person name="Kruys A."/>
            <person name="Hutchinson M.I."/>
            <person name="Powell A.J."/>
            <person name="Barry K."/>
            <person name="Miller A.N."/>
            <person name="Grigoriev I.V."/>
            <person name="Debuchy R."/>
            <person name="Gladieux P."/>
            <person name="Thoren M.H."/>
            <person name="Johannesson H."/>
        </authorList>
    </citation>
    <scope>NUCLEOTIDE SEQUENCE</scope>
    <source>
        <strain evidence="2">CBS 955.72</strain>
    </source>
</reference>
<dbReference type="AlphaFoldDB" id="A0AAJ0HS30"/>
<protein>
    <submittedName>
        <fullName evidence="2">Uncharacterized protein</fullName>
    </submittedName>
</protein>
<proteinExistence type="predicted"/>
<feature type="transmembrane region" description="Helical" evidence="1">
    <location>
        <begin position="14"/>
        <end position="36"/>
    </location>
</feature>
<keyword evidence="1" id="KW-1133">Transmembrane helix</keyword>
<sequence>MLDTPFEFMDSQSFGVRALFTAFGIAIDGFWDFYFFREYLTYITLLAPSYTASPPSALSARGPRSYFSLPNMFSSTWLASPRSAPGTTYFHLLSLLPRS</sequence>
<comment type="caution">
    <text evidence="2">The sequence shown here is derived from an EMBL/GenBank/DDBJ whole genome shotgun (WGS) entry which is preliminary data.</text>
</comment>
<dbReference type="EMBL" id="JAUIQD010000002">
    <property type="protein sequence ID" value="KAK3360431.1"/>
    <property type="molecule type" value="Genomic_DNA"/>
</dbReference>